<evidence type="ECO:0000256" key="1">
    <source>
        <dbReference type="SAM" id="MobiDB-lite"/>
    </source>
</evidence>
<feature type="transmembrane region" description="Helical" evidence="2">
    <location>
        <begin position="27"/>
        <end position="48"/>
    </location>
</feature>
<dbReference type="Proteomes" id="UP001499959">
    <property type="component" value="Unassembled WGS sequence"/>
</dbReference>
<gene>
    <name evidence="3" type="ORF">GCM10023307_38500</name>
</gene>
<keyword evidence="2" id="KW-1133">Transmembrane helix</keyword>
<keyword evidence="2" id="KW-0812">Transmembrane</keyword>
<name>A0ABP9CEF5_9GAMM</name>
<comment type="caution">
    <text evidence="3">The sequence shown here is derived from an EMBL/GenBank/DDBJ whole genome shotgun (WGS) entry which is preliminary data.</text>
</comment>
<evidence type="ECO:0000313" key="4">
    <source>
        <dbReference type="Proteomes" id="UP001499959"/>
    </source>
</evidence>
<evidence type="ECO:0000313" key="3">
    <source>
        <dbReference type="EMBL" id="GAA4807987.1"/>
    </source>
</evidence>
<organism evidence="3 4">
    <name type="scientific">Lysobacter hankyongensis</name>
    <dbReference type="NCBI Taxonomy" id="1176535"/>
    <lineage>
        <taxon>Bacteria</taxon>
        <taxon>Pseudomonadati</taxon>
        <taxon>Pseudomonadota</taxon>
        <taxon>Gammaproteobacteria</taxon>
        <taxon>Lysobacterales</taxon>
        <taxon>Lysobacteraceae</taxon>
        <taxon>Lysobacter</taxon>
    </lineage>
</organism>
<proteinExistence type="predicted"/>
<feature type="compositionally biased region" description="Basic and acidic residues" evidence="1">
    <location>
        <begin position="132"/>
        <end position="149"/>
    </location>
</feature>
<keyword evidence="2" id="KW-0472">Membrane</keyword>
<accession>A0ABP9CEF5</accession>
<feature type="region of interest" description="Disordered" evidence="1">
    <location>
        <begin position="120"/>
        <end position="149"/>
    </location>
</feature>
<keyword evidence="4" id="KW-1185">Reference proteome</keyword>
<sequence length="149" mass="16124">MPAQPRAETAQQPIPYRDEGGGLAADAGGAVFAAILLLALLIVGLQFARKRGLLDRWIVAAPARAAGRPQMQVEQALRVGAKTMVYRIRDGERRYLLVESTAQTTLVPVSDVQASHLPVEEIENDAAATPDDSMHDDTVPDDREPDDAR</sequence>
<protein>
    <recommendedName>
        <fullName evidence="5">Flagellar biosynthetic protein FliO</fullName>
    </recommendedName>
</protein>
<evidence type="ECO:0000256" key="2">
    <source>
        <dbReference type="SAM" id="Phobius"/>
    </source>
</evidence>
<dbReference type="EMBL" id="BAABJE010000030">
    <property type="protein sequence ID" value="GAA4807987.1"/>
    <property type="molecule type" value="Genomic_DNA"/>
</dbReference>
<reference evidence="4" key="1">
    <citation type="journal article" date="2019" name="Int. J. Syst. Evol. Microbiol.">
        <title>The Global Catalogue of Microorganisms (GCM) 10K type strain sequencing project: providing services to taxonomists for standard genome sequencing and annotation.</title>
        <authorList>
            <consortium name="The Broad Institute Genomics Platform"/>
            <consortium name="The Broad Institute Genome Sequencing Center for Infectious Disease"/>
            <person name="Wu L."/>
            <person name="Ma J."/>
        </authorList>
    </citation>
    <scope>NUCLEOTIDE SEQUENCE [LARGE SCALE GENOMIC DNA]</scope>
    <source>
        <strain evidence="4">JCM 18204</strain>
    </source>
</reference>
<evidence type="ECO:0008006" key="5">
    <source>
        <dbReference type="Google" id="ProtNLM"/>
    </source>
</evidence>